<accession>A0A7J5AQ68</accession>
<gene>
    <name evidence="3" type="ORF">F7018_05500</name>
</gene>
<dbReference type="Gene3D" id="2.60.120.1130">
    <property type="match status" value="1"/>
</dbReference>
<dbReference type="InterPro" id="IPR002931">
    <property type="entry name" value="Transglutaminase-like"/>
</dbReference>
<organism evidence="3 4">
    <name type="scientific">Tenacibaculum aiptasiae</name>
    <dbReference type="NCBI Taxonomy" id="426481"/>
    <lineage>
        <taxon>Bacteria</taxon>
        <taxon>Pseudomonadati</taxon>
        <taxon>Bacteroidota</taxon>
        <taxon>Flavobacteriia</taxon>
        <taxon>Flavobacteriales</taxon>
        <taxon>Flavobacteriaceae</taxon>
        <taxon>Tenacibaculum</taxon>
    </lineage>
</organism>
<dbReference type="InterPro" id="IPR024618">
    <property type="entry name" value="DUF3857"/>
</dbReference>
<evidence type="ECO:0000313" key="4">
    <source>
        <dbReference type="Proteomes" id="UP000467305"/>
    </source>
</evidence>
<evidence type="ECO:0000259" key="2">
    <source>
        <dbReference type="Pfam" id="PF12969"/>
    </source>
</evidence>
<sequence length="644" mass="75566">MKNKLFLALVFLIIKSVNSQDIDKLIQKYPTEDVVGLNLSEHLFISSKKNKLDIKRVVNKRKLYITNEKKSSANTGVYYDNFHKVLKIEALTNNINNDLRNRNRRNNHIWKVNNYSDKDIISNGVFFGDQKQKTFTFPAVTEKSITNLDYSIKTMDPHFIQPFYLFNNFPITNAEFSVTVQKGIEIAYKSYNLDTLNVEYSKEVNDNSTTTYKWKFLNIPKAKFDYDFSPVYYLPQIAVFIKSYEINGEKKNVLNNVSDLYGWYQSLITNINRTNQEEIKNITTNLIKGLKTDEEKIKAIYYFVQEKINYIAFEDGLNGFIPRDAASVYTKKYGDCKDMANILNEMLKYANIPSFLTWIGTRSKPYSYYELPTTYTDNHMITTVKVNNKFLFLDATAEYLPFGYPSPFIQGKEALIGISKNDFKISVVGEVEKEKNYSEIKSKFNFNEDFNLKGKHIAKTTGYKKLDFNHAFDRKKEKDKDFIRTFFKLGNHKTTFTTKKISSLSLKNDTVQIQFESNFKNHVRKIDNKLFIKLNTDNLLAKELVKHERKKYAKKINYKYVTKYLTSFKIPKGYIHEFIPKNSSFENPKFGFETNYKIDNNHIILEKKIYINALKITVKEINTWNTFIKKLSRNNKKSIILKKL</sequence>
<feature type="domain" description="DUF3857" evidence="2">
    <location>
        <begin position="122"/>
        <end position="221"/>
    </location>
</feature>
<dbReference type="OrthoDB" id="8595007at2"/>
<name>A0A7J5AQ68_9FLAO</name>
<protein>
    <submittedName>
        <fullName evidence="3">DUF3857 domain-containing protein</fullName>
    </submittedName>
</protein>
<dbReference type="Proteomes" id="UP000467305">
    <property type="component" value="Unassembled WGS sequence"/>
</dbReference>
<dbReference type="Gene3D" id="3.10.620.30">
    <property type="match status" value="1"/>
</dbReference>
<evidence type="ECO:0000313" key="3">
    <source>
        <dbReference type="EMBL" id="KAB1159765.1"/>
    </source>
</evidence>
<comment type="caution">
    <text evidence="3">The sequence shown here is derived from an EMBL/GenBank/DDBJ whole genome shotgun (WGS) entry which is preliminary data.</text>
</comment>
<dbReference type="Pfam" id="PF12969">
    <property type="entry name" value="DUF3857"/>
    <property type="match status" value="1"/>
</dbReference>
<dbReference type="EMBL" id="WAAU01000008">
    <property type="protein sequence ID" value="KAB1159765.1"/>
    <property type="molecule type" value="Genomic_DNA"/>
</dbReference>
<dbReference type="Pfam" id="PF01841">
    <property type="entry name" value="Transglut_core"/>
    <property type="match status" value="1"/>
</dbReference>
<dbReference type="Gene3D" id="2.60.40.3140">
    <property type="match status" value="1"/>
</dbReference>
<dbReference type="AlphaFoldDB" id="A0A7J5AQ68"/>
<proteinExistence type="predicted"/>
<feature type="domain" description="Transglutaminase-like" evidence="1">
    <location>
        <begin position="281"/>
        <end position="394"/>
    </location>
</feature>
<dbReference type="InterPro" id="IPR038765">
    <property type="entry name" value="Papain-like_cys_pep_sf"/>
</dbReference>
<dbReference type="SUPFAM" id="SSF54001">
    <property type="entry name" value="Cysteine proteinases"/>
    <property type="match status" value="1"/>
</dbReference>
<evidence type="ECO:0000259" key="1">
    <source>
        <dbReference type="Pfam" id="PF01841"/>
    </source>
</evidence>
<reference evidence="3 4" key="1">
    <citation type="submission" date="2019-09" db="EMBL/GenBank/DDBJ databases">
        <authorList>
            <person name="Cao W.R."/>
        </authorList>
    </citation>
    <scope>NUCLEOTIDE SEQUENCE [LARGE SCALE GENOMIC DNA]</scope>
    <source>
        <strain evidence="4">a4</strain>
    </source>
</reference>
<dbReference type="RefSeq" id="WP_150899010.1">
    <property type="nucleotide sequence ID" value="NZ_WAAU01000008.1"/>
</dbReference>
<keyword evidence="4" id="KW-1185">Reference proteome</keyword>